<evidence type="ECO:0000256" key="2">
    <source>
        <dbReference type="ARBA" id="ARBA00022729"/>
    </source>
</evidence>
<dbReference type="Gene3D" id="2.60.40.1180">
    <property type="entry name" value="Golgi alpha-mannosidase II"/>
    <property type="match status" value="1"/>
</dbReference>
<feature type="domain" description="Alpha galactosidase C-terminal" evidence="7">
    <location>
        <begin position="320"/>
        <end position="405"/>
    </location>
</feature>
<dbReference type="InterPro" id="IPR013780">
    <property type="entry name" value="Glyco_hydro_b"/>
</dbReference>
<dbReference type="RefSeq" id="WP_138236810.1">
    <property type="nucleotide sequence ID" value="NZ_CP185860.1"/>
</dbReference>
<evidence type="ECO:0000256" key="4">
    <source>
        <dbReference type="ARBA" id="ARBA00023295"/>
    </source>
</evidence>
<comment type="caution">
    <text evidence="8">The sequence shown here is derived from an EMBL/GenBank/DDBJ whole genome shotgun (WGS) entry which is preliminary data.</text>
</comment>
<evidence type="ECO:0000259" key="7">
    <source>
        <dbReference type="Pfam" id="PF17801"/>
    </source>
</evidence>
<proteinExistence type="inferred from homology"/>
<comment type="catalytic activity">
    <reaction evidence="5">
        <text>Hydrolysis of terminal, non-reducing alpha-D-galactose residues in alpha-D-galactosides, including galactose oligosaccharides, galactomannans and galactolipids.</text>
        <dbReference type="EC" id="3.2.1.22"/>
    </reaction>
</comment>
<dbReference type="EC" id="3.2.1.22" evidence="5"/>
<dbReference type="PRINTS" id="PR00740">
    <property type="entry name" value="GLHYDRLASE27"/>
</dbReference>
<dbReference type="Pfam" id="PF16499">
    <property type="entry name" value="Melibiase_2"/>
    <property type="match status" value="1"/>
</dbReference>
<dbReference type="SUPFAM" id="SSF51011">
    <property type="entry name" value="Glycosyl hydrolase domain"/>
    <property type="match status" value="1"/>
</dbReference>
<dbReference type="SUPFAM" id="SSF51445">
    <property type="entry name" value="(Trans)glycosidases"/>
    <property type="match status" value="1"/>
</dbReference>
<dbReference type="InterPro" id="IPR000111">
    <property type="entry name" value="Glyco_hydro_27/36_CS"/>
</dbReference>
<evidence type="ECO:0000313" key="8">
    <source>
        <dbReference type="EMBL" id="TLM75239.1"/>
    </source>
</evidence>
<keyword evidence="3 5" id="KW-0378">Hydrolase</keyword>
<dbReference type="PANTHER" id="PTHR11452:SF75">
    <property type="entry name" value="ALPHA-GALACTOSIDASE MEL1"/>
    <property type="match status" value="1"/>
</dbReference>
<protein>
    <recommendedName>
        <fullName evidence="5">Alpha-galactosidase</fullName>
        <ecNumber evidence="5">3.2.1.22</ecNumber>
    </recommendedName>
    <alternativeName>
        <fullName evidence="5">Melibiase</fullName>
    </alternativeName>
</protein>
<comment type="similarity">
    <text evidence="1 5">Belongs to the glycosyl hydrolase 27 family.</text>
</comment>
<dbReference type="InterPro" id="IPR017853">
    <property type="entry name" value="GH"/>
</dbReference>
<organism evidence="8 9">
    <name type="scientific">Microbulbifer harenosus</name>
    <dbReference type="NCBI Taxonomy" id="2576840"/>
    <lineage>
        <taxon>Bacteria</taxon>
        <taxon>Pseudomonadati</taxon>
        <taxon>Pseudomonadota</taxon>
        <taxon>Gammaproteobacteria</taxon>
        <taxon>Cellvibrionales</taxon>
        <taxon>Microbulbiferaceae</taxon>
        <taxon>Microbulbifer</taxon>
    </lineage>
</organism>
<name>A0ABY2UEP0_9GAMM</name>
<feature type="chain" id="PRO_5047547306" description="Alpha-galactosidase" evidence="6">
    <location>
        <begin position="25"/>
        <end position="409"/>
    </location>
</feature>
<dbReference type="InterPro" id="IPR041233">
    <property type="entry name" value="Melibiase_C"/>
</dbReference>
<dbReference type="Proteomes" id="UP000306791">
    <property type="component" value="Unassembled WGS sequence"/>
</dbReference>
<dbReference type="InterPro" id="IPR013785">
    <property type="entry name" value="Aldolase_TIM"/>
</dbReference>
<keyword evidence="2 6" id="KW-0732">Signal</keyword>
<sequence>MRATTHKTLLSSVLIALAALFSHAASAVKSPGLADTPPMGWNSWNHFDCEINEQIIRDTADAMVESGMKDAGYEYINIDDCWHEERDAQGNIQPSKEHFPSGMKVLADYVHKKGLKLGIYSDAGATTCAGRPGSRGHEYQDALTYAHWGIDYVKYDWCDTENINPIGAYTTMRDAIHASGRPMLLSICEWGDNKPWDWATDIGHTWRTTGDIYPCWDCEFSHGSWSSWGVLRILDKQEGLRKYAGPGHWNDMDMLEVGNGMTADEDRAHFSIWAMLASPLIAGNDLRTMSEQTRQILTNRDIIALNQDALGIQAMKYIDEGDLEIWVKPLAGGDWGFMFLNRADIAQKYRHDWRAHLVKDDISNHQIDFAQTTFHWRDLWQDREGDTRKPLAAEIPAHGVVVLRLTPVD</sequence>
<dbReference type="GO" id="GO:0016787">
    <property type="term" value="F:hydrolase activity"/>
    <property type="evidence" value="ECO:0007669"/>
    <property type="project" value="UniProtKB-KW"/>
</dbReference>
<keyword evidence="5" id="KW-1015">Disulfide bond</keyword>
<keyword evidence="4 5" id="KW-0326">Glycosidase</keyword>
<evidence type="ECO:0000313" key="9">
    <source>
        <dbReference type="Proteomes" id="UP000306791"/>
    </source>
</evidence>
<gene>
    <name evidence="8" type="ORF">FDY93_16225</name>
</gene>
<dbReference type="PROSITE" id="PS00512">
    <property type="entry name" value="ALPHA_GALACTOSIDASE"/>
    <property type="match status" value="1"/>
</dbReference>
<evidence type="ECO:0000256" key="3">
    <source>
        <dbReference type="ARBA" id="ARBA00022801"/>
    </source>
</evidence>
<evidence type="ECO:0000256" key="5">
    <source>
        <dbReference type="RuleBase" id="RU361168"/>
    </source>
</evidence>
<dbReference type="EMBL" id="VANI01000018">
    <property type="protein sequence ID" value="TLM75239.1"/>
    <property type="molecule type" value="Genomic_DNA"/>
</dbReference>
<dbReference type="CDD" id="cd14792">
    <property type="entry name" value="GH27"/>
    <property type="match status" value="1"/>
</dbReference>
<accession>A0ABY2UEP0</accession>
<keyword evidence="9" id="KW-1185">Reference proteome</keyword>
<dbReference type="InterPro" id="IPR002241">
    <property type="entry name" value="Glyco_hydro_27"/>
</dbReference>
<dbReference type="Gene3D" id="3.20.20.70">
    <property type="entry name" value="Aldolase class I"/>
    <property type="match status" value="1"/>
</dbReference>
<feature type="signal peptide" evidence="6">
    <location>
        <begin position="1"/>
        <end position="24"/>
    </location>
</feature>
<dbReference type="Pfam" id="PF17801">
    <property type="entry name" value="Melibiase_C"/>
    <property type="match status" value="1"/>
</dbReference>
<evidence type="ECO:0000256" key="6">
    <source>
        <dbReference type="SAM" id="SignalP"/>
    </source>
</evidence>
<evidence type="ECO:0000256" key="1">
    <source>
        <dbReference type="ARBA" id="ARBA00009743"/>
    </source>
</evidence>
<dbReference type="PANTHER" id="PTHR11452">
    <property type="entry name" value="ALPHA-GALACTOSIDASE/ALPHA-N-ACETYLGALACTOSAMINIDASE"/>
    <property type="match status" value="1"/>
</dbReference>
<reference evidence="8 9" key="1">
    <citation type="submission" date="2019-05" db="EMBL/GenBank/DDBJ databases">
        <title>Microbulbifer harenosus sp. nov., an alginate-degrading bacterium isolated from coastal sand.</title>
        <authorList>
            <person name="Huang H."/>
            <person name="Mo K."/>
            <person name="Bao S."/>
        </authorList>
    </citation>
    <scope>NUCLEOTIDE SEQUENCE [LARGE SCALE GENOMIC DNA]</scope>
    <source>
        <strain evidence="8 9">HB161719</strain>
    </source>
</reference>